<dbReference type="Gene3D" id="2.170.260.40">
    <property type="match status" value="1"/>
</dbReference>
<feature type="region of interest" description="Disordered" evidence="6">
    <location>
        <begin position="363"/>
        <end position="413"/>
    </location>
</feature>
<name>A0ABP0J286_9DINO</name>
<dbReference type="InterPro" id="IPR040992">
    <property type="entry name" value="XRN1_D1"/>
</dbReference>
<feature type="compositionally biased region" description="Polar residues" evidence="6">
    <location>
        <begin position="1286"/>
        <end position="1296"/>
    </location>
</feature>
<comment type="subcellular location">
    <subcellularLocation>
        <location evidence="5">Cytoplasm</location>
    </subcellularLocation>
</comment>
<feature type="domain" description="Exoribonuclease Xrn1 D2/D3" evidence="11">
    <location>
        <begin position="1028"/>
        <end position="1125"/>
    </location>
</feature>
<feature type="compositionally biased region" description="Acidic residues" evidence="6">
    <location>
        <begin position="398"/>
        <end position="411"/>
    </location>
</feature>
<keyword evidence="1 5" id="KW-0540">Nuclease</keyword>
<dbReference type="Gene3D" id="1.25.40.1050">
    <property type="match status" value="1"/>
</dbReference>
<evidence type="ECO:0000313" key="13">
    <source>
        <dbReference type="Proteomes" id="UP001642464"/>
    </source>
</evidence>
<feature type="compositionally biased region" description="Low complexity" evidence="6">
    <location>
        <begin position="1507"/>
        <end position="1530"/>
    </location>
</feature>
<dbReference type="InterPro" id="IPR004859">
    <property type="entry name" value="Xrn1_N"/>
</dbReference>
<dbReference type="EC" id="3.1.13.-" evidence="5"/>
<evidence type="ECO:0000259" key="7">
    <source>
        <dbReference type="Pfam" id="PF03159"/>
    </source>
</evidence>
<feature type="domain" description="5'-3' exoribonuclease 1 D1" evidence="10">
    <location>
        <begin position="747"/>
        <end position="873"/>
    </location>
</feature>
<dbReference type="PIRSF" id="PIRSF006743">
    <property type="entry name" value="Exonuclease_Xnr1"/>
    <property type="match status" value="1"/>
</dbReference>
<feature type="compositionally biased region" description="Pro residues" evidence="6">
    <location>
        <begin position="1406"/>
        <end position="1418"/>
    </location>
</feature>
<evidence type="ECO:0000256" key="2">
    <source>
        <dbReference type="ARBA" id="ARBA00022801"/>
    </source>
</evidence>
<dbReference type="InterPro" id="IPR016494">
    <property type="entry name" value="5_3_exoribonuclease_1"/>
</dbReference>
<feature type="compositionally biased region" description="Low complexity" evidence="6">
    <location>
        <begin position="1437"/>
        <end position="1447"/>
    </location>
</feature>
<feature type="domain" description="5'-3' exoribonuclease 1 SH3-like" evidence="9">
    <location>
        <begin position="1162"/>
        <end position="1226"/>
    </location>
</feature>
<feature type="domain" description="Exoribonuclease Xrn1 D2/D3" evidence="11">
    <location>
        <begin position="881"/>
        <end position="975"/>
    </location>
</feature>
<dbReference type="InterPro" id="IPR041106">
    <property type="entry name" value="XRN1_D2_D3"/>
</dbReference>
<accession>A0ABP0J286</accession>
<feature type="compositionally biased region" description="Pro residues" evidence="6">
    <location>
        <begin position="1483"/>
        <end position="1502"/>
    </location>
</feature>
<keyword evidence="2 5" id="KW-0378">Hydrolase</keyword>
<reference evidence="12 13" key="1">
    <citation type="submission" date="2024-02" db="EMBL/GenBank/DDBJ databases">
        <authorList>
            <person name="Chen Y."/>
            <person name="Shah S."/>
            <person name="Dougan E. K."/>
            <person name="Thang M."/>
            <person name="Chan C."/>
        </authorList>
    </citation>
    <scope>NUCLEOTIDE SEQUENCE [LARGE SCALE GENOMIC DNA]</scope>
</reference>
<sequence length="1530" mass="170051">MGVPKFYRWVSERYPLINEKIGKDTQFLPKFDNMYLDMNGIIHTCTHPNDEDVSDKISKKDMVLGMFSYVDRMVHIVKPQKVLMLAVDGCAPRAKMNQQRSRRFASAKDRREGLEKALREGTITEEEMHEQFDSNCITPGTEFMEEVSQNFQYFVRMKIKEDPLWRNLKVVYSGHDVPGEGEHKIMDYIRHTRMQPGYDPNTRHCLCGLDADLIMLGLASHEPHFALLREEVDFTGGRGGKKGGSQTTKEVKKQVEQDKWELLHLSALRQYLDLEMHNPNLPFGYDLERIIDDWVLLVMLVGNDFLPHLPSLSIAESGLDDLMAQYRKELPSMGGYITENGKVSFDRLERMLQSIASKEKDVFEQRVRDAKRDAKRQRRFAPPPPPPKAVPRKPKDGNDEEEDDDEEEDEDVKQSFEAPFAQYAREKGIVTDNSSFKEKYYGEKFGVTVADRSVLDQLVLSYIEGIQWCYLYYYQGVQSWTWFFPFHYAPLASDLKNLSRYEIKLTKGQPFKPFMQLLGCLPSDSAKFLPTCYRELMTLTTSPLADFYPREFNVDMNGKRNAWEGVNLLPFIDEKRLVEAVREYCPDSKLTEAERSRNTFGEEKVFQLDVSITSTVPSSFPEAGLPDIEMCQTSAKRFTLPAMARFDPNLLPGAVADGRYPGDPQLTAALTLRSDKPATLDKVGMLVFNRPSAKESLVLNVRTPSIFAFGSQPVALQEGGEEEDDSLAAAVVSTLQQLQDQRKDQLTVFVDFPNLREAQVVAVADDTYVFTLIEGKRKKWSFSRNVQTEEDSEVFMARAEAAEDTARVGARVVGTGGLDIGEVVVMLKVRPLLRMDVEIATGAARQVFAEVETWVPYQLVCFNNSAPDPRFVPRGPLQPKDRFPIDSKVMCLQKVGYGLVGKVVGYEGNSVKATFKESPQIPPFGHTIASSIVDQFISSHKAARHLNIDPGTLGKVAGSILVRPGRYDIGLNLKVGRSYIIPGYVRSRSADASKPPWSAGESVTVISGLDPVELKNQPGGDRGGAPGGWEYAPRALELIAAYKKKFPEVFRCLAAKPNVVEHTVADMFGSGDSGRQMLDQVCKWLEQIDTFRLPLVPITSKTMSRDAILAVQRASDDVRNSVIKMQKNTTVNVKLSPDVIFKYGSDLDNDWLKSPTAQVPPRLGDRVVNMGSPVVPFGLGGTVVATHASTGCVEVLFDAEFIAGTSLYGACAVRRGKLLPWSQLLNMSKRMPLAPGHGGMGKVERLVPAAVAAAPQRKKGANLTHVRQAGKARVAAKHLAKEKKAQTQGNKKAQPSQQQQQQQQQQTRFVVPPATVAAAPAAPMAVPVPTPTDENSEALNALAGAPAPEATDDLAQFWLELQGENKAKRKSRRKKGGNKKKQQQQQQQQQQQAVVQQASPPVIQQAPPPVVQQAPPPMVQQAPSQAKPMLVAPTDLAPSSFSGAVSGPPAPPAKQDPLDDLFKRAAAATGKEYKAPTVQQPPRGMPFPPPQGMSFPPPPPQHFAPVMMHPMQHPAPQQQQQQQQQQPPQH</sequence>
<evidence type="ECO:0000259" key="9">
    <source>
        <dbReference type="Pfam" id="PF18129"/>
    </source>
</evidence>
<dbReference type="Gene3D" id="2.30.30.750">
    <property type="match status" value="1"/>
</dbReference>
<dbReference type="InterPro" id="IPR027073">
    <property type="entry name" value="5_3_exoribonuclease"/>
</dbReference>
<dbReference type="PANTHER" id="PTHR12341">
    <property type="entry name" value="5'-&gt;3' EXORIBONUCLEASE"/>
    <property type="match status" value="1"/>
</dbReference>
<comment type="similarity">
    <text evidence="4 5">Belongs to the 5'-3' exonuclease family.</text>
</comment>
<evidence type="ECO:0000259" key="10">
    <source>
        <dbReference type="Pfam" id="PF18332"/>
    </source>
</evidence>
<dbReference type="EMBL" id="CAXAMM010005757">
    <property type="protein sequence ID" value="CAK9008448.1"/>
    <property type="molecule type" value="Genomic_DNA"/>
</dbReference>
<protein>
    <recommendedName>
        <fullName evidence="5">5'-3' exoribonuclease 1</fullName>
        <ecNumber evidence="5">3.1.13.-</ecNumber>
    </recommendedName>
</protein>
<feature type="compositionally biased region" description="Basic residues" evidence="6">
    <location>
        <begin position="1268"/>
        <end position="1281"/>
    </location>
</feature>
<comment type="caution">
    <text evidence="12">The sequence shown here is derived from an EMBL/GenBank/DDBJ whole genome shotgun (WGS) entry which is preliminary data.</text>
</comment>
<keyword evidence="13" id="KW-1185">Reference proteome</keyword>
<feature type="compositionally biased region" description="Basic and acidic residues" evidence="6">
    <location>
        <begin position="363"/>
        <end position="372"/>
    </location>
</feature>
<feature type="region of interest" description="Disordered" evidence="6">
    <location>
        <begin position="1256"/>
        <end position="1310"/>
    </location>
</feature>
<evidence type="ECO:0000259" key="11">
    <source>
        <dbReference type="Pfam" id="PF18334"/>
    </source>
</evidence>
<evidence type="ECO:0000256" key="5">
    <source>
        <dbReference type="PIRNR" id="PIRNR006743"/>
    </source>
</evidence>
<evidence type="ECO:0000256" key="1">
    <source>
        <dbReference type="ARBA" id="ARBA00022722"/>
    </source>
</evidence>
<evidence type="ECO:0000256" key="6">
    <source>
        <dbReference type="SAM" id="MobiDB-lite"/>
    </source>
</evidence>
<gene>
    <name evidence="12" type="ORF">SCF082_LOCUS9864</name>
</gene>
<dbReference type="InterPro" id="IPR041385">
    <property type="entry name" value="SH3_12"/>
</dbReference>
<feature type="compositionally biased region" description="Low complexity" evidence="6">
    <location>
        <begin position="1297"/>
        <end position="1310"/>
    </location>
</feature>
<evidence type="ECO:0000256" key="3">
    <source>
        <dbReference type="ARBA" id="ARBA00022839"/>
    </source>
</evidence>
<dbReference type="InterPro" id="IPR041412">
    <property type="entry name" value="Xrn1_helical"/>
</dbReference>
<feature type="domain" description="Xrn1 helical" evidence="8">
    <location>
        <begin position="285"/>
        <end position="606"/>
    </location>
</feature>
<feature type="region of interest" description="Disordered" evidence="6">
    <location>
        <begin position="1364"/>
        <end position="1530"/>
    </location>
</feature>
<dbReference type="InterPro" id="IPR047007">
    <property type="entry name" value="XRN1_D1_sf"/>
</dbReference>
<dbReference type="Pfam" id="PF03159">
    <property type="entry name" value="XRN_N"/>
    <property type="match status" value="1"/>
</dbReference>
<dbReference type="Pfam" id="PF18332">
    <property type="entry name" value="XRN1_D1"/>
    <property type="match status" value="1"/>
</dbReference>
<dbReference type="Gene3D" id="3.40.50.12390">
    <property type="match status" value="1"/>
</dbReference>
<evidence type="ECO:0000259" key="8">
    <source>
        <dbReference type="Pfam" id="PF17846"/>
    </source>
</evidence>
<proteinExistence type="inferred from homology"/>
<keyword evidence="3 5" id="KW-0269">Exonuclease</keyword>
<dbReference type="CDD" id="cd18673">
    <property type="entry name" value="PIN_XRN1-2-like"/>
    <property type="match status" value="1"/>
</dbReference>
<dbReference type="Pfam" id="PF18129">
    <property type="entry name" value="SH3_12"/>
    <property type="match status" value="1"/>
</dbReference>
<dbReference type="PANTHER" id="PTHR12341:SF7">
    <property type="entry name" value="5'-3' EXORIBONUCLEASE 1"/>
    <property type="match status" value="1"/>
</dbReference>
<keyword evidence="5" id="KW-0963">Cytoplasm</keyword>
<dbReference type="InterPro" id="IPR047008">
    <property type="entry name" value="XRN1_SH3_sf"/>
</dbReference>
<feature type="compositionally biased region" description="Low complexity" evidence="6">
    <location>
        <begin position="1383"/>
        <end position="1405"/>
    </location>
</feature>
<feature type="domain" description="Xrn1 N-terminal" evidence="7">
    <location>
        <begin position="1"/>
        <end position="231"/>
    </location>
</feature>
<dbReference type="Proteomes" id="UP001642464">
    <property type="component" value="Unassembled WGS sequence"/>
</dbReference>
<organism evidence="12 13">
    <name type="scientific">Durusdinium trenchii</name>
    <dbReference type="NCBI Taxonomy" id="1381693"/>
    <lineage>
        <taxon>Eukaryota</taxon>
        <taxon>Sar</taxon>
        <taxon>Alveolata</taxon>
        <taxon>Dinophyceae</taxon>
        <taxon>Suessiales</taxon>
        <taxon>Symbiodiniaceae</taxon>
        <taxon>Durusdinium</taxon>
    </lineage>
</organism>
<evidence type="ECO:0000256" key="4">
    <source>
        <dbReference type="ARBA" id="ARBA00038299"/>
    </source>
</evidence>
<evidence type="ECO:0000313" key="12">
    <source>
        <dbReference type="EMBL" id="CAK9008448.1"/>
    </source>
</evidence>
<dbReference type="Pfam" id="PF18334">
    <property type="entry name" value="XRN1_D2_D3"/>
    <property type="match status" value="2"/>
</dbReference>
<keyword evidence="5" id="KW-0694">RNA-binding</keyword>
<dbReference type="Pfam" id="PF17846">
    <property type="entry name" value="XRN_M"/>
    <property type="match status" value="1"/>
</dbReference>
<feature type="compositionally biased region" description="Basic residues" evidence="6">
    <location>
        <begin position="1367"/>
        <end position="1382"/>
    </location>
</feature>